<dbReference type="Pfam" id="PF20918">
    <property type="entry name" value="SPOCS_spoVID-N"/>
    <property type="match status" value="1"/>
</dbReference>
<evidence type="ECO:0000259" key="2">
    <source>
        <dbReference type="PROSITE" id="PS51782"/>
    </source>
</evidence>
<dbReference type="InterPro" id="IPR018392">
    <property type="entry name" value="LysM"/>
</dbReference>
<organism evidence="3 4">
    <name type="scientific">Brevibacillus formosus</name>
    <dbReference type="NCBI Taxonomy" id="54913"/>
    <lineage>
        <taxon>Bacteria</taxon>
        <taxon>Bacillati</taxon>
        <taxon>Bacillota</taxon>
        <taxon>Bacilli</taxon>
        <taxon>Bacillales</taxon>
        <taxon>Paenibacillaceae</taxon>
        <taxon>Brevibacillus</taxon>
    </lineage>
</organism>
<proteinExistence type="predicted"/>
<dbReference type="SMART" id="SM00257">
    <property type="entry name" value="LysM"/>
    <property type="match status" value="1"/>
</dbReference>
<dbReference type="PROSITE" id="PS51782">
    <property type="entry name" value="LYSM"/>
    <property type="match status" value="1"/>
</dbReference>
<dbReference type="RefSeq" id="WP_088906715.1">
    <property type="nucleotide sequence ID" value="NZ_CP018145.1"/>
</dbReference>
<feature type="region of interest" description="Disordered" evidence="1">
    <location>
        <begin position="416"/>
        <end position="439"/>
    </location>
</feature>
<feature type="domain" description="LysM" evidence="2">
    <location>
        <begin position="465"/>
        <end position="508"/>
    </location>
</feature>
<evidence type="ECO:0000313" key="3">
    <source>
        <dbReference type="EMBL" id="ASJ52837.1"/>
    </source>
</evidence>
<dbReference type="InterPro" id="IPR048862">
    <property type="entry name" value="SPOCS_spoVID_N"/>
</dbReference>
<sequence length="510" mass="56378">MALQDGQLSFAIKETIFLSSDRAGIGELQELELVPDVEVLENDSYISITGCLQLVGKYEPIREAAEATGGEGESLVEAMTFTPFRQEASDQALYGWEEQIGHRIPLNITIPLDRITEIGDIYAIVDSFDYKLESPHQMLIDADLKILGIVLGDRAEKAEQIETQSASPGEGAWEYTFAAGDDGQEFTEQTSLDDIDQKLSALEEELERQALPASYESTESPSMFDTPAIAQSNEDEYYEQYGDVLEVTQSHPPESWEAAPISYDFDSQQSASYDSSDSYSEKTVLADEQEQMREIAEKEQGHEEPILAIHDQQAIAYQQVSNEPTGSSVEAEPQEAVQEAVQEVVQEVVQEAVEASVVSEPEPEPEPEQEAEPVVAQPEDAAEDVEVRVAISGKPSQEERSSVNITSIFSQASRAKQEAMAMEAESSSSSSRYGSAANANPSTMEAMQNLTSFVRKKEERSSQLKMCIIQRDETLEHISQRYSLPVSKIMEVNRLASEQLVAGQILYIPQ</sequence>
<dbReference type="Proteomes" id="UP000197781">
    <property type="component" value="Chromosome"/>
</dbReference>
<name>A0A220MCU9_9BACL</name>
<dbReference type="AlphaFoldDB" id="A0A220MCU9"/>
<evidence type="ECO:0000256" key="1">
    <source>
        <dbReference type="SAM" id="MobiDB-lite"/>
    </source>
</evidence>
<dbReference type="CDD" id="cd00118">
    <property type="entry name" value="LysM"/>
    <property type="match status" value="1"/>
</dbReference>
<dbReference type="InterPro" id="IPR036779">
    <property type="entry name" value="LysM_dom_sf"/>
</dbReference>
<reference evidence="3 4" key="1">
    <citation type="submission" date="2016-11" db="EMBL/GenBank/DDBJ databases">
        <authorList>
            <person name="Jaros S."/>
            <person name="Januszkiewicz K."/>
            <person name="Wedrychowicz H."/>
        </authorList>
    </citation>
    <scope>NUCLEOTIDE SEQUENCE [LARGE SCALE GENOMIC DNA]</scope>
    <source>
        <strain evidence="3 4">NF2</strain>
    </source>
</reference>
<dbReference type="Gene3D" id="3.10.350.10">
    <property type="entry name" value="LysM domain"/>
    <property type="match status" value="1"/>
</dbReference>
<feature type="region of interest" description="Disordered" evidence="1">
    <location>
        <begin position="353"/>
        <end position="380"/>
    </location>
</feature>
<dbReference type="SUPFAM" id="SSF54106">
    <property type="entry name" value="LysM domain"/>
    <property type="match status" value="1"/>
</dbReference>
<dbReference type="KEGG" id="bfm:BP422_04265"/>
<dbReference type="Pfam" id="PF01476">
    <property type="entry name" value="LysM"/>
    <property type="match status" value="1"/>
</dbReference>
<feature type="compositionally biased region" description="Acidic residues" evidence="1">
    <location>
        <begin position="361"/>
        <end position="371"/>
    </location>
</feature>
<evidence type="ECO:0000313" key="4">
    <source>
        <dbReference type="Proteomes" id="UP000197781"/>
    </source>
</evidence>
<gene>
    <name evidence="3" type="ORF">BP422_04265</name>
</gene>
<protein>
    <submittedName>
        <fullName evidence="3">Peptidoglycan-binding protein LysM</fullName>
    </submittedName>
</protein>
<feature type="compositionally biased region" description="Low complexity" evidence="1">
    <location>
        <begin position="418"/>
        <end position="431"/>
    </location>
</feature>
<dbReference type="EMBL" id="CP018145">
    <property type="protein sequence ID" value="ASJ52837.1"/>
    <property type="molecule type" value="Genomic_DNA"/>
</dbReference>
<accession>A0A220MCU9</accession>